<accession>A5EUZ1</accession>
<name>A5EUZ1_DICNV</name>
<dbReference type="Proteomes" id="UP000000248">
    <property type="component" value="Chromosome"/>
</dbReference>
<keyword evidence="2" id="KW-1185">Reference proteome</keyword>
<protein>
    <submittedName>
        <fullName evidence="1">Uncharacterized protein</fullName>
    </submittedName>
</protein>
<dbReference type="EMBL" id="CP000513">
    <property type="protein sequence ID" value="ABQ14074.1"/>
    <property type="molecule type" value="Genomic_DNA"/>
</dbReference>
<sequence length="255" mass="28285">MRHPTAHIREDAFIGEGTVKLKVKGREELGIFELGNATEFSVAMSSEVLERISKKRGTYGQVLNTVTLPKAGELSITIDTINKETFAMALMGSLGVDEMKAETVADEEIAFKPDVWLKLPHRYIDGEVVVKDATAAGTVDPKEIEVEPRLGLFRVTSAGAAAANIDGTVKVSYKTATWTRWVIQAFKSTELRGELWLDGRNRITGEDVLLHMPQFTLAVDGEFNFFTDEFNTITFKGRPETAEGYETAFTVEMKE</sequence>
<evidence type="ECO:0000313" key="1">
    <source>
        <dbReference type="EMBL" id="ABQ14074.1"/>
    </source>
</evidence>
<dbReference type="eggNOG" id="ENOG502Z89C">
    <property type="taxonomic scope" value="Bacteria"/>
</dbReference>
<organism evidence="1 2">
    <name type="scientific">Dichelobacter nodosus (strain VCS1703A)</name>
    <dbReference type="NCBI Taxonomy" id="246195"/>
    <lineage>
        <taxon>Bacteria</taxon>
        <taxon>Pseudomonadati</taxon>
        <taxon>Pseudomonadota</taxon>
        <taxon>Gammaproteobacteria</taxon>
        <taxon>Cardiobacteriales</taxon>
        <taxon>Cardiobacteriaceae</taxon>
        <taxon>Dichelobacter</taxon>
    </lineage>
</organism>
<dbReference type="AlphaFoldDB" id="A5EUZ1"/>
<proteinExistence type="predicted"/>
<reference evidence="1 2" key="1">
    <citation type="journal article" date="2007" name="Nat. Biotechnol.">
        <title>Genome sequence and identification of candidate vaccine antigens from the animal pathogen Dichelobacter nodosus.</title>
        <authorList>
            <person name="Myers G.S."/>
            <person name="Parker D."/>
            <person name="Al-Hasani K."/>
            <person name="Kennan R.M."/>
            <person name="Seemann T."/>
            <person name="Ren Q."/>
            <person name="Badger J.H."/>
            <person name="Selengut J.D."/>
            <person name="Deboy R.T."/>
            <person name="Tettelin H."/>
            <person name="Boyce J.D."/>
            <person name="McCarl V.P."/>
            <person name="Han X."/>
            <person name="Nelson W.C."/>
            <person name="Madupu R."/>
            <person name="Mohamoud Y."/>
            <person name="Holley T."/>
            <person name="Fedorova N."/>
            <person name="Khouri H."/>
            <person name="Bottomley S.P."/>
            <person name="Whittington R.J."/>
            <person name="Adler B."/>
            <person name="Songer J.G."/>
            <person name="Rood J.I."/>
            <person name="Paulsen I.T."/>
        </authorList>
    </citation>
    <scope>NUCLEOTIDE SEQUENCE [LARGE SCALE GENOMIC DNA]</scope>
    <source>
        <strain evidence="1 2">VCS1703A</strain>
    </source>
</reference>
<dbReference type="OrthoDB" id="8807675at2"/>
<dbReference type="STRING" id="246195.DNO_0752"/>
<dbReference type="RefSeq" id="WP_012031080.1">
    <property type="nucleotide sequence ID" value="NC_009446.1"/>
</dbReference>
<dbReference type="HOGENOM" id="CLU_096743_0_0_6"/>
<gene>
    <name evidence="1" type="ordered locus">DNO_0752</name>
</gene>
<evidence type="ECO:0000313" key="2">
    <source>
        <dbReference type="Proteomes" id="UP000000248"/>
    </source>
</evidence>
<dbReference type="KEGG" id="dno:DNO_0752"/>